<keyword evidence="1" id="KW-0732">Signal</keyword>
<name>A0AAD4QNC9_9AGAM</name>
<feature type="signal peptide" evidence="1">
    <location>
        <begin position="1"/>
        <end position="18"/>
    </location>
</feature>
<accession>A0AAD4QNC9</accession>
<dbReference type="EMBL" id="WTXG01000017">
    <property type="protein sequence ID" value="KAI0300630.1"/>
    <property type="molecule type" value="Genomic_DNA"/>
</dbReference>
<evidence type="ECO:0008006" key="4">
    <source>
        <dbReference type="Google" id="ProtNLM"/>
    </source>
</evidence>
<dbReference type="AlphaFoldDB" id="A0AAD4QNC9"/>
<evidence type="ECO:0000313" key="2">
    <source>
        <dbReference type="EMBL" id="KAI0300630.1"/>
    </source>
</evidence>
<evidence type="ECO:0000256" key="1">
    <source>
        <dbReference type="SAM" id="SignalP"/>
    </source>
</evidence>
<gene>
    <name evidence="2" type="ORF">B0F90DRAFT_1721901</name>
</gene>
<proteinExistence type="predicted"/>
<comment type="caution">
    <text evidence="2">The sequence shown here is derived from an EMBL/GenBank/DDBJ whole genome shotgun (WGS) entry which is preliminary data.</text>
</comment>
<feature type="chain" id="PRO_5042287057" description="Secreted protein" evidence="1">
    <location>
        <begin position="19"/>
        <end position="90"/>
    </location>
</feature>
<dbReference type="Proteomes" id="UP001203297">
    <property type="component" value="Unassembled WGS sequence"/>
</dbReference>
<reference evidence="2" key="1">
    <citation type="journal article" date="2022" name="New Phytol.">
        <title>Evolutionary transition to the ectomycorrhizal habit in the genomes of a hyperdiverse lineage of mushroom-forming fungi.</title>
        <authorList>
            <person name="Looney B."/>
            <person name="Miyauchi S."/>
            <person name="Morin E."/>
            <person name="Drula E."/>
            <person name="Courty P.E."/>
            <person name="Kohler A."/>
            <person name="Kuo A."/>
            <person name="LaButti K."/>
            <person name="Pangilinan J."/>
            <person name="Lipzen A."/>
            <person name="Riley R."/>
            <person name="Andreopoulos W."/>
            <person name="He G."/>
            <person name="Johnson J."/>
            <person name="Nolan M."/>
            <person name="Tritt A."/>
            <person name="Barry K.W."/>
            <person name="Grigoriev I.V."/>
            <person name="Nagy L.G."/>
            <person name="Hibbett D."/>
            <person name="Henrissat B."/>
            <person name="Matheny P.B."/>
            <person name="Labbe J."/>
            <person name="Martin F.M."/>
        </authorList>
    </citation>
    <scope>NUCLEOTIDE SEQUENCE</scope>
    <source>
        <strain evidence="2">BPL690</strain>
    </source>
</reference>
<keyword evidence="3" id="KW-1185">Reference proteome</keyword>
<protein>
    <recommendedName>
        <fullName evidence="4">Secreted protein</fullName>
    </recommendedName>
</protein>
<organism evidence="2 3">
    <name type="scientific">Multifurca ochricompacta</name>
    <dbReference type="NCBI Taxonomy" id="376703"/>
    <lineage>
        <taxon>Eukaryota</taxon>
        <taxon>Fungi</taxon>
        <taxon>Dikarya</taxon>
        <taxon>Basidiomycota</taxon>
        <taxon>Agaricomycotina</taxon>
        <taxon>Agaricomycetes</taxon>
        <taxon>Russulales</taxon>
        <taxon>Russulaceae</taxon>
        <taxon>Multifurca</taxon>
    </lineage>
</organism>
<sequence>MYINRVLIFFILSEMTFSVMIRLQIYHSECSVRRGMWLAVNIHSTNGSNFQASTFEWLILDESALFFEALRFMKSKGGTSGPSGSYFAQS</sequence>
<evidence type="ECO:0000313" key="3">
    <source>
        <dbReference type="Proteomes" id="UP001203297"/>
    </source>
</evidence>